<dbReference type="AlphaFoldDB" id="A0A7X1NWZ9"/>
<dbReference type="EMBL" id="WBSL01000003">
    <property type="protein sequence ID" value="MPY66884.1"/>
    <property type="molecule type" value="Genomic_DNA"/>
</dbReference>
<evidence type="ECO:0000313" key="3">
    <source>
        <dbReference type="Proteomes" id="UP000484842"/>
    </source>
</evidence>
<dbReference type="RefSeq" id="WP_152871211.1">
    <property type="nucleotide sequence ID" value="NZ_WBSL01000003.1"/>
</dbReference>
<reference evidence="2 3" key="1">
    <citation type="submission" date="2019-10" db="EMBL/GenBank/DDBJ databases">
        <title>Deinococcus sp. isolated from soil.</title>
        <authorList>
            <person name="Li Y."/>
            <person name="Wang J."/>
        </authorList>
    </citation>
    <scope>NUCLEOTIDE SEQUENCE [LARGE SCALE GENOMIC DNA]</scope>
    <source>
        <strain evidence="2 3">SDU3-2</strain>
    </source>
</reference>
<keyword evidence="1" id="KW-1133">Transmembrane helix</keyword>
<evidence type="ECO:0000256" key="1">
    <source>
        <dbReference type="SAM" id="Phobius"/>
    </source>
</evidence>
<feature type="transmembrane region" description="Helical" evidence="1">
    <location>
        <begin position="97"/>
        <end position="119"/>
    </location>
</feature>
<accession>A0A7X1NWZ9</accession>
<name>A0A7X1NWZ9_9DEIO</name>
<sequence length="122" mass="12950">MTRPPALWPWLLPPLLAALASAFIRAVGHEDDLASASLVALYFVILLPLTLGVPLLARWVMRGRGGRGGLAGFCLGWAASLLVWNGDGWFFPGGTSFRVIVALCLGLPVLEAALGGVLFPKR</sequence>
<organism evidence="2 3">
    <name type="scientific">Deinococcus terrestris</name>
    <dbReference type="NCBI Taxonomy" id="2651870"/>
    <lineage>
        <taxon>Bacteria</taxon>
        <taxon>Thermotogati</taxon>
        <taxon>Deinococcota</taxon>
        <taxon>Deinococci</taxon>
        <taxon>Deinococcales</taxon>
        <taxon>Deinococcaceae</taxon>
        <taxon>Deinococcus</taxon>
    </lineage>
</organism>
<protein>
    <submittedName>
        <fullName evidence="2">Uncharacterized protein</fullName>
    </submittedName>
</protein>
<keyword evidence="1" id="KW-0812">Transmembrane</keyword>
<dbReference type="Proteomes" id="UP000484842">
    <property type="component" value="Unassembled WGS sequence"/>
</dbReference>
<comment type="caution">
    <text evidence="2">The sequence shown here is derived from an EMBL/GenBank/DDBJ whole genome shotgun (WGS) entry which is preliminary data.</text>
</comment>
<feature type="transmembrane region" description="Helical" evidence="1">
    <location>
        <begin position="38"/>
        <end position="57"/>
    </location>
</feature>
<keyword evidence="3" id="KW-1185">Reference proteome</keyword>
<gene>
    <name evidence="2" type="ORF">F8S09_09305</name>
</gene>
<feature type="transmembrane region" description="Helical" evidence="1">
    <location>
        <begin position="69"/>
        <end position="91"/>
    </location>
</feature>
<proteinExistence type="predicted"/>
<keyword evidence="1" id="KW-0472">Membrane</keyword>
<evidence type="ECO:0000313" key="2">
    <source>
        <dbReference type="EMBL" id="MPY66884.1"/>
    </source>
</evidence>